<dbReference type="RefSeq" id="WP_093359288.1">
    <property type="nucleotide sequence ID" value="NZ_FOLG01000001.1"/>
</dbReference>
<evidence type="ECO:0000313" key="1">
    <source>
        <dbReference type="EMBL" id="SFB84666.1"/>
    </source>
</evidence>
<organism evidence="1 2">
    <name type="scientific">Tropicimonas isoalkanivorans</name>
    <dbReference type="NCBI Taxonomy" id="441112"/>
    <lineage>
        <taxon>Bacteria</taxon>
        <taxon>Pseudomonadati</taxon>
        <taxon>Pseudomonadota</taxon>
        <taxon>Alphaproteobacteria</taxon>
        <taxon>Rhodobacterales</taxon>
        <taxon>Roseobacteraceae</taxon>
        <taxon>Tropicimonas</taxon>
    </lineage>
</organism>
<evidence type="ECO:0000313" key="2">
    <source>
        <dbReference type="Proteomes" id="UP000198728"/>
    </source>
</evidence>
<dbReference type="Proteomes" id="UP000198728">
    <property type="component" value="Unassembled WGS sequence"/>
</dbReference>
<keyword evidence="2" id="KW-1185">Reference proteome</keyword>
<name>A0A1I1ED26_9RHOB</name>
<reference evidence="1 2" key="1">
    <citation type="submission" date="2016-10" db="EMBL/GenBank/DDBJ databases">
        <authorList>
            <person name="de Groot N.N."/>
        </authorList>
    </citation>
    <scope>NUCLEOTIDE SEQUENCE [LARGE SCALE GENOMIC DNA]</scope>
    <source>
        <strain evidence="1 2">DSM 19548</strain>
    </source>
</reference>
<proteinExistence type="predicted"/>
<dbReference type="AlphaFoldDB" id="A0A1I1ED26"/>
<dbReference type="Pfam" id="PF20083">
    <property type="entry name" value="DUF6477"/>
    <property type="match status" value="1"/>
</dbReference>
<dbReference type="STRING" id="441112.SAMN04488094_101745"/>
<gene>
    <name evidence="1" type="ORF">SAMN04488094_101745</name>
</gene>
<dbReference type="OrthoDB" id="7875218at2"/>
<protein>
    <submittedName>
        <fullName evidence="1">Uncharacterized protein</fullName>
    </submittedName>
</protein>
<dbReference type="InterPro" id="IPR045516">
    <property type="entry name" value="DUF6477"/>
</dbReference>
<accession>A0A1I1ED26</accession>
<dbReference type="EMBL" id="FOLG01000001">
    <property type="protein sequence ID" value="SFB84666.1"/>
    <property type="molecule type" value="Genomic_DNA"/>
</dbReference>
<sequence>MTDFAQTLVSLRRPRLLIRAARLGMTSYNRKRDLKRITHGDTQFDGARALRRLMALEADLEQSRRSGDMAYSPARHVDLLIALMSEAQLWLRARTTA</sequence>